<dbReference type="SUPFAM" id="SSF56784">
    <property type="entry name" value="HAD-like"/>
    <property type="match status" value="1"/>
</dbReference>
<evidence type="ECO:0000313" key="12">
    <source>
        <dbReference type="EMBL" id="QTR46600.1"/>
    </source>
</evidence>
<dbReference type="PROSITE" id="PS00154">
    <property type="entry name" value="ATPASE_E1_E2"/>
    <property type="match status" value="1"/>
</dbReference>
<evidence type="ECO:0000313" key="13">
    <source>
        <dbReference type="Proteomes" id="UP000672039"/>
    </source>
</evidence>
<dbReference type="Pfam" id="PF00122">
    <property type="entry name" value="E1-E2_ATPase"/>
    <property type="match status" value="1"/>
</dbReference>
<protein>
    <submittedName>
        <fullName evidence="12">Heavy metal translocating P-type ATPase</fullName>
    </submittedName>
</protein>
<dbReference type="InterPro" id="IPR036412">
    <property type="entry name" value="HAD-like_sf"/>
</dbReference>
<dbReference type="InterPro" id="IPR001757">
    <property type="entry name" value="P_typ_ATPase"/>
</dbReference>
<dbReference type="InterPro" id="IPR044492">
    <property type="entry name" value="P_typ_ATPase_HD_dom"/>
</dbReference>
<proteinExistence type="inferred from homology"/>
<dbReference type="Gene3D" id="2.70.150.10">
    <property type="entry name" value="Calcium-transporting ATPase, cytoplasmic transduction domain A"/>
    <property type="match status" value="1"/>
</dbReference>
<dbReference type="Gene3D" id="3.40.50.1000">
    <property type="entry name" value="HAD superfamily/HAD-like"/>
    <property type="match status" value="1"/>
</dbReference>
<keyword evidence="10" id="KW-1003">Cell membrane</keyword>
<dbReference type="SUPFAM" id="SSF81653">
    <property type="entry name" value="Calcium ATPase, transduction domain A"/>
    <property type="match status" value="1"/>
</dbReference>
<comment type="caution">
    <text evidence="10">Lacks conserved residue(s) required for the propagation of feature annotation.</text>
</comment>
<dbReference type="NCBIfam" id="TIGR01525">
    <property type="entry name" value="ATPase-IB_hvy"/>
    <property type="match status" value="1"/>
</dbReference>
<dbReference type="SFLD" id="SFLDS00003">
    <property type="entry name" value="Haloacid_Dehalogenase"/>
    <property type="match status" value="1"/>
</dbReference>
<feature type="transmembrane region" description="Helical" evidence="10">
    <location>
        <begin position="125"/>
        <end position="143"/>
    </location>
</feature>
<keyword evidence="9 10" id="KW-0472">Membrane</keyword>
<comment type="similarity">
    <text evidence="2 10">Belongs to the cation transport ATPase (P-type) (TC 3.A.3) family. Type IB subfamily.</text>
</comment>
<keyword evidence="5 10" id="KW-0547">Nucleotide-binding</keyword>
<evidence type="ECO:0000256" key="6">
    <source>
        <dbReference type="ARBA" id="ARBA00022840"/>
    </source>
</evidence>
<keyword evidence="13" id="KW-1185">Reference proteome</keyword>
<dbReference type="PANTHER" id="PTHR43520:SF8">
    <property type="entry name" value="P-TYPE CU(+) TRANSPORTER"/>
    <property type="match status" value="1"/>
</dbReference>
<dbReference type="NCBIfam" id="TIGR01494">
    <property type="entry name" value="ATPase_P-type"/>
    <property type="match status" value="1"/>
</dbReference>
<accession>A0ABX7WSG8</accession>
<sequence length="750" mass="80806">MIPIAVGVFVGGAAFIGVSSTASNRKRFKKRRLVEVLNGKPLEEDTRTFGERFTAAVANQSPILGKWLVSTGTSLEKWDNDYQVWVKRHIDPRLAGRARDQYLSELSAGRELCLSPEEKAINRQMLLGGVSLGVLGMGAVAGLPWVAPLIIGAGLYLSLPIFKVAYEIAVKERRLSTAHLMAVYFAGMWLGGFYVVGMLGAILGSLTQKVMVVCEDVSRYELVNIFQQQPRSVWVLLEGSEIEIPFAELQAGDVLVLDVGHTIPVDGVIVEGIASIDQHMLTGESQPVDKGVGDTVLASTIVLGGRIFVQVEKTGEETSAAQIGEILNRSTEFQLSMEARAMKIADRTLWPMLGLGAVSLPLAGTAGATAVLGSNFTLNMVWLRLLTMLNFLNVASKHRILVKNGDSLERLKKIDTVVFDKTGTLTIEQPHVVNVHACGERSADEVLRLAAAAEHRQVHPVAQAIIAAANERQLALPGIDEAQYEIGFGIKVKLQGEWVAVGSHRFMDTENIAISHEMQALEATCSANGHSLVYVAVDGELAGILELKATTRPEAADIVRSLHERGLKLYIISGDSELPTKALANELGIDGYFANTLPERKADLVKQLQAEGRNVCFIGDGINDAIALKQADVSVSLSGATTAATDTAQVVLMDADLQQFITLMDLSHALDDNINKNFNTAAGLSLVSVGGVLFFHGGFLLVEVLAALQMLLGVGIASRPLLEKQHQPDSTRRLLTKLLPEKGTTTLAQP</sequence>
<dbReference type="EMBL" id="CP072801">
    <property type="protein sequence ID" value="QTR46600.1"/>
    <property type="molecule type" value="Genomic_DNA"/>
</dbReference>
<keyword evidence="7" id="KW-1278">Translocase</keyword>
<organism evidence="12 13">
    <name type="scientific">Thiothrix litoralis</name>
    <dbReference type="NCBI Taxonomy" id="2891210"/>
    <lineage>
        <taxon>Bacteria</taxon>
        <taxon>Pseudomonadati</taxon>
        <taxon>Pseudomonadota</taxon>
        <taxon>Gammaproteobacteria</taxon>
        <taxon>Thiotrichales</taxon>
        <taxon>Thiotrichaceae</taxon>
        <taxon>Thiothrix</taxon>
    </lineage>
</organism>
<dbReference type="RefSeq" id="WP_210222932.1">
    <property type="nucleotide sequence ID" value="NZ_CP072801.1"/>
</dbReference>
<dbReference type="InterPro" id="IPR023214">
    <property type="entry name" value="HAD_sf"/>
</dbReference>
<reference evidence="12 13" key="1">
    <citation type="submission" date="2021-04" db="EMBL/GenBank/DDBJ databases">
        <title>Genomics, taxonomy and metabolism of representatives of sulfur bacteria of the genus Thiothrix: Thiothrix fructosivorans QT, Thiothrix unzii A1T and three new species, Thiothrix subterranea sp. nov., Thiothrix litoralis sp. nov. and 'Candidatus Thiothrix anitrata' sp. nov.</title>
        <authorList>
            <person name="Ravin N.V."/>
            <person name="Smolyakov D."/>
            <person name="Rudenko T.S."/>
            <person name="Mardanov A.V."/>
            <person name="Beletsky A.V."/>
            <person name="Markov N.D."/>
            <person name="Fomenkov A.I."/>
            <person name="Roberts R.J."/>
            <person name="Karnachuk O.V."/>
            <person name="Novikov A."/>
            <person name="Grabovich M.Y."/>
        </authorList>
    </citation>
    <scope>NUCLEOTIDE SEQUENCE [LARGE SCALE GENOMIC DNA]</scope>
    <source>
        <strain evidence="12 13">AS</strain>
    </source>
</reference>
<dbReference type="InterPro" id="IPR008250">
    <property type="entry name" value="ATPase_P-typ_transduc_dom_A_sf"/>
</dbReference>
<dbReference type="Proteomes" id="UP000672039">
    <property type="component" value="Chromosome"/>
</dbReference>
<evidence type="ECO:0000256" key="4">
    <source>
        <dbReference type="ARBA" id="ARBA00022723"/>
    </source>
</evidence>
<dbReference type="InterPro" id="IPR059000">
    <property type="entry name" value="ATPase_P-type_domA"/>
</dbReference>
<keyword evidence="8 10" id="KW-1133">Transmembrane helix</keyword>
<dbReference type="InterPro" id="IPR023299">
    <property type="entry name" value="ATPase_P-typ_cyto_dom_N"/>
</dbReference>
<dbReference type="PROSITE" id="PS01229">
    <property type="entry name" value="COF_2"/>
    <property type="match status" value="1"/>
</dbReference>
<name>A0ABX7WSG8_9GAMM</name>
<dbReference type="InterPro" id="IPR018303">
    <property type="entry name" value="ATPase_P-typ_P_site"/>
</dbReference>
<keyword evidence="4 10" id="KW-0479">Metal-binding</keyword>
<evidence type="ECO:0000256" key="2">
    <source>
        <dbReference type="ARBA" id="ARBA00006024"/>
    </source>
</evidence>
<evidence type="ECO:0000259" key="11">
    <source>
        <dbReference type="Pfam" id="PF00122"/>
    </source>
</evidence>
<evidence type="ECO:0000256" key="7">
    <source>
        <dbReference type="ARBA" id="ARBA00022967"/>
    </source>
</evidence>
<keyword evidence="3 10" id="KW-0812">Transmembrane</keyword>
<comment type="subcellular location">
    <subcellularLocation>
        <location evidence="10">Cell membrane</location>
    </subcellularLocation>
    <subcellularLocation>
        <location evidence="1">Endomembrane system</location>
        <topology evidence="1">Multi-pass membrane protein</topology>
    </subcellularLocation>
</comment>
<dbReference type="Pfam" id="PF00702">
    <property type="entry name" value="Hydrolase"/>
    <property type="match status" value="1"/>
</dbReference>
<evidence type="ECO:0000256" key="8">
    <source>
        <dbReference type="ARBA" id="ARBA00022989"/>
    </source>
</evidence>
<feature type="transmembrane region" description="Helical" evidence="10">
    <location>
        <begin position="182"/>
        <end position="206"/>
    </location>
</feature>
<dbReference type="Gene3D" id="3.40.1110.10">
    <property type="entry name" value="Calcium-transporting ATPase, cytoplasmic domain N"/>
    <property type="match status" value="1"/>
</dbReference>
<dbReference type="SFLD" id="SFLDF00027">
    <property type="entry name" value="p-type_atpase"/>
    <property type="match status" value="1"/>
</dbReference>
<dbReference type="PANTHER" id="PTHR43520">
    <property type="entry name" value="ATP7, ISOFORM B"/>
    <property type="match status" value="1"/>
</dbReference>
<evidence type="ECO:0000256" key="10">
    <source>
        <dbReference type="RuleBase" id="RU362081"/>
    </source>
</evidence>
<feature type="domain" description="P-type ATPase A" evidence="11">
    <location>
        <begin position="229"/>
        <end position="325"/>
    </location>
</feature>
<gene>
    <name evidence="12" type="ORF">J9253_01170</name>
</gene>
<evidence type="ECO:0000256" key="9">
    <source>
        <dbReference type="ARBA" id="ARBA00023136"/>
    </source>
</evidence>
<dbReference type="SFLD" id="SFLDG00002">
    <property type="entry name" value="C1.7:_P-type_atpase_like"/>
    <property type="match status" value="1"/>
</dbReference>
<keyword evidence="6 10" id="KW-0067">ATP-binding</keyword>
<dbReference type="InterPro" id="IPR027256">
    <property type="entry name" value="P-typ_ATPase_IB"/>
</dbReference>
<evidence type="ECO:0000256" key="5">
    <source>
        <dbReference type="ARBA" id="ARBA00022741"/>
    </source>
</evidence>
<feature type="transmembrane region" description="Helical" evidence="10">
    <location>
        <begin position="6"/>
        <end position="23"/>
    </location>
</feature>
<dbReference type="PRINTS" id="PR00119">
    <property type="entry name" value="CATATPASE"/>
</dbReference>
<evidence type="ECO:0000256" key="3">
    <source>
        <dbReference type="ARBA" id="ARBA00022692"/>
    </source>
</evidence>
<evidence type="ECO:0000256" key="1">
    <source>
        <dbReference type="ARBA" id="ARBA00004127"/>
    </source>
</evidence>